<evidence type="ECO:0000313" key="1">
    <source>
        <dbReference type="EMBL" id="MBB3973113.1"/>
    </source>
</evidence>
<reference evidence="1 2" key="1">
    <citation type="submission" date="2020-08" db="EMBL/GenBank/DDBJ databases">
        <title>Genomic Encyclopedia of Type Strains, Phase IV (KMG-IV): sequencing the most valuable type-strain genomes for metagenomic binning, comparative biology and taxonomic classification.</title>
        <authorList>
            <person name="Goeker M."/>
        </authorList>
    </citation>
    <scope>NUCLEOTIDE SEQUENCE [LARGE SCALE GENOMIC DNA]</scope>
    <source>
        <strain evidence="1 2">DSM 25481</strain>
    </source>
</reference>
<protein>
    <recommendedName>
        <fullName evidence="3">Sulfotransferase family protein</fullName>
    </recommendedName>
</protein>
<evidence type="ECO:0008006" key="3">
    <source>
        <dbReference type="Google" id="ProtNLM"/>
    </source>
</evidence>
<dbReference type="InterPro" id="IPR027417">
    <property type="entry name" value="P-loop_NTPase"/>
</dbReference>
<keyword evidence="2" id="KW-1185">Reference proteome</keyword>
<dbReference type="Gene3D" id="3.40.50.300">
    <property type="entry name" value="P-loop containing nucleotide triphosphate hydrolases"/>
    <property type="match status" value="1"/>
</dbReference>
<name>A0A7W6GFG9_9HYPH</name>
<organism evidence="1 2">
    <name type="scientific">Hansschlegelia beijingensis</name>
    <dbReference type="NCBI Taxonomy" id="1133344"/>
    <lineage>
        <taxon>Bacteria</taxon>
        <taxon>Pseudomonadati</taxon>
        <taxon>Pseudomonadota</taxon>
        <taxon>Alphaproteobacteria</taxon>
        <taxon>Hyphomicrobiales</taxon>
        <taxon>Methylopilaceae</taxon>
        <taxon>Hansschlegelia</taxon>
    </lineage>
</organism>
<comment type="caution">
    <text evidence="1">The sequence shown here is derived from an EMBL/GenBank/DDBJ whole genome shotgun (WGS) entry which is preliminary data.</text>
</comment>
<dbReference type="SUPFAM" id="SSF52540">
    <property type="entry name" value="P-loop containing nucleoside triphosphate hydrolases"/>
    <property type="match status" value="1"/>
</dbReference>
<accession>A0A7W6GFG9</accession>
<sequence>MILDLLRRKAPRTAERVCYLHIGPHKTGSTSIQHALYVNAKRLARLGLYYPTTLSAEGRRRRNHSPLARKTYLRLPGELRDAPAWSEFSALLDTTPGSIVVSSEHFAILLRRDRWFERIIGFFEEHGFRVEIVAFVRDQPIWMNSWYTQDQKNFASRRSFAEFEAHVIKRGYMDPWVFLKRAMDHPRIAVRPISFERAVKHGLARSVLDVIGVPPSFKLEEPPRINPNFGVKGMFAAQEIMRRVDVRIRSLPNYIDLYEHFLKLMEGRNWEAQPYVGLTQEGYRAIRERFAPANEAFAQAYFGVPWTELCPERRYEPSVFDFETASPEDRADVLEVVEEMVARVQESPKASAA</sequence>
<dbReference type="AlphaFoldDB" id="A0A7W6GFG9"/>
<dbReference type="RefSeq" id="WP_183394965.1">
    <property type="nucleotide sequence ID" value="NZ_JACIDR010000002.1"/>
</dbReference>
<dbReference type="EMBL" id="JACIDR010000002">
    <property type="protein sequence ID" value="MBB3973113.1"/>
    <property type="molecule type" value="Genomic_DNA"/>
</dbReference>
<proteinExistence type="predicted"/>
<dbReference type="Proteomes" id="UP000528964">
    <property type="component" value="Unassembled WGS sequence"/>
</dbReference>
<evidence type="ECO:0000313" key="2">
    <source>
        <dbReference type="Proteomes" id="UP000528964"/>
    </source>
</evidence>
<gene>
    <name evidence="1" type="ORF">GGR24_001770</name>
</gene>